<evidence type="ECO:0000259" key="1">
    <source>
        <dbReference type="PROSITE" id="PS50943"/>
    </source>
</evidence>
<sequence length="223" mass="25019">MNQKEYIGKTIRRYREDRLGVSADRLGEMLEPPKSGKTVLSWERGRTEPDGNTLIQLCVIFGAKIGDFYYKPADYFLVSLDGEEDDGWTEAPLLGSVAAGVPLEMVPTDTPCPAPAAIRSRFPKGFFLKIKGESVNRVLCNGSYAYINPTSEVVDGKLYAVAVNGDEATVKRVHRLENGIKLRPDSNDPTFRDMIFDYNDPETKTVTVIGRVVWCMFPFDYDF</sequence>
<proteinExistence type="predicted"/>
<keyword evidence="3" id="KW-1185">Reference proteome</keyword>
<dbReference type="CDD" id="cd06529">
    <property type="entry name" value="S24_LexA-like"/>
    <property type="match status" value="1"/>
</dbReference>
<comment type="caution">
    <text evidence="2">The sequence shown here is derived from an EMBL/GenBank/DDBJ whole genome shotgun (WGS) entry which is preliminary data.</text>
</comment>
<reference evidence="3" key="1">
    <citation type="submission" date="2018-05" db="EMBL/GenBank/DDBJ databases">
        <title>Genome Sequencing of selected type strains of the family Eggerthellaceae.</title>
        <authorList>
            <person name="Danylec N."/>
            <person name="Stoll D.A."/>
            <person name="Doetsch A."/>
            <person name="Huch M."/>
        </authorList>
    </citation>
    <scope>NUCLEOTIDE SEQUENCE [LARGE SCALE GENOMIC DNA]</scope>
    <source>
        <strain evidence="3">DSM 17537</strain>
    </source>
</reference>
<dbReference type="Pfam" id="PF01381">
    <property type="entry name" value="HTH_3"/>
    <property type="match status" value="1"/>
</dbReference>
<dbReference type="GO" id="GO:0003677">
    <property type="term" value="F:DNA binding"/>
    <property type="evidence" value="ECO:0007669"/>
    <property type="project" value="InterPro"/>
</dbReference>
<dbReference type="OrthoDB" id="194368at2"/>
<evidence type="ECO:0000313" key="2">
    <source>
        <dbReference type="EMBL" id="RNL20850.1"/>
    </source>
</evidence>
<dbReference type="InterPro" id="IPR015927">
    <property type="entry name" value="Peptidase_S24_S26A/B/C"/>
</dbReference>
<organism evidence="2 3">
    <name type="scientific">Slackia faecicanis</name>
    <dbReference type="NCBI Taxonomy" id="255723"/>
    <lineage>
        <taxon>Bacteria</taxon>
        <taxon>Bacillati</taxon>
        <taxon>Actinomycetota</taxon>
        <taxon>Coriobacteriia</taxon>
        <taxon>Eggerthellales</taxon>
        <taxon>Eggerthellaceae</taxon>
        <taxon>Slackia</taxon>
    </lineage>
</organism>
<dbReference type="EMBL" id="QICB01000002">
    <property type="protein sequence ID" value="RNL20850.1"/>
    <property type="molecule type" value="Genomic_DNA"/>
</dbReference>
<name>A0A3N0AHC7_9ACTN</name>
<dbReference type="SUPFAM" id="SSF51306">
    <property type="entry name" value="LexA/Signal peptidase"/>
    <property type="match status" value="1"/>
</dbReference>
<dbReference type="Gene3D" id="1.10.260.40">
    <property type="entry name" value="lambda repressor-like DNA-binding domains"/>
    <property type="match status" value="1"/>
</dbReference>
<protein>
    <recommendedName>
        <fullName evidence="1">HTH cro/C1-type domain-containing protein</fullName>
    </recommendedName>
</protein>
<dbReference type="Pfam" id="PF00717">
    <property type="entry name" value="Peptidase_S24"/>
    <property type="match status" value="1"/>
</dbReference>
<feature type="domain" description="HTH cro/C1-type" evidence="1">
    <location>
        <begin position="11"/>
        <end position="68"/>
    </location>
</feature>
<dbReference type="Gene3D" id="2.10.109.10">
    <property type="entry name" value="Umud Fragment, subunit A"/>
    <property type="match status" value="1"/>
</dbReference>
<dbReference type="AlphaFoldDB" id="A0A3N0AHC7"/>
<accession>A0A3N0AHC7</accession>
<dbReference type="InterPro" id="IPR001387">
    <property type="entry name" value="Cro/C1-type_HTH"/>
</dbReference>
<dbReference type="InterPro" id="IPR010982">
    <property type="entry name" value="Lambda_DNA-bd_dom_sf"/>
</dbReference>
<evidence type="ECO:0000313" key="3">
    <source>
        <dbReference type="Proteomes" id="UP000267368"/>
    </source>
</evidence>
<dbReference type="CDD" id="cd00093">
    <property type="entry name" value="HTH_XRE"/>
    <property type="match status" value="1"/>
</dbReference>
<dbReference type="InterPro" id="IPR039418">
    <property type="entry name" value="LexA-like"/>
</dbReference>
<dbReference type="PROSITE" id="PS50943">
    <property type="entry name" value="HTH_CROC1"/>
    <property type="match status" value="1"/>
</dbReference>
<gene>
    <name evidence="2" type="ORF">DMP07_04530</name>
</gene>
<dbReference type="SUPFAM" id="SSF47413">
    <property type="entry name" value="lambda repressor-like DNA-binding domains"/>
    <property type="match status" value="1"/>
</dbReference>
<dbReference type="InterPro" id="IPR036286">
    <property type="entry name" value="LexA/Signal_pep-like_sf"/>
</dbReference>
<dbReference type="RefSeq" id="WP_123197949.1">
    <property type="nucleotide sequence ID" value="NZ_QICB01000002.1"/>
</dbReference>
<dbReference type="Proteomes" id="UP000267368">
    <property type="component" value="Unassembled WGS sequence"/>
</dbReference>